<feature type="active site" description="Acyl-ester intermediate" evidence="13">
    <location>
        <position position="59"/>
    </location>
</feature>
<comment type="pathway">
    <text evidence="2">Cell wall biogenesis; peptidoglycan biosynthesis.</text>
</comment>
<feature type="domain" description="Peptidase S11 D-Ala-D-Ala carboxypeptidase A C-terminal" evidence="17">
    <location>
        <begin position="272"/>
        <end position="371"/>
    </location>
</feature>
<keyword evidence="8 18" id="KW-0378">Hydrolase</keyword>
<name>A0AAW8PX24_VIBPH</name>
<keyword evidence="9" id="KW-0133">Cell shape</keyword>
<dbReference type="EC" id="3.4.16.4" evidence="4"/>
<evidence type="ECO:0000256" key="14">
    <source>
        <dbReference type="PIRSR" id="PIRSR618044-2"/>
    </source>
</evidence>
<proteinExistence type="inferred from homology"/>
<dbReference type="GO" id="GO:0009002">
    <property type="term" value="F:serine-type D-Ala-D-Ala carboxypeptidase activity"/>
    <property type="evidence" value="ECO:0007669"/>
    <property type="project" value="UniProtKB-EC"/>
</dbReference>
<evidence type="ECO:0000256" key="16">
    <source>
        <dbReference type="SAM" id="SignalP"/>
    </source>
</evidence>
<dbReference type="Gene3D" id="2.60.410.10">
    <property type="entry name" value="D-Ala-D-Ala carboxypeptidase, C-terminal domain"/>
    <property type="match status" value="1"/>
</dbReference>
<dbReference type="InterPro" id="IPR037167">
    <property type="entry name" value="Peptidase_S11_C_sf"/>
</dbReference>
<evidence type="ECO:0000256" key="10">
    <source>
        <dbReference type="ARBA" id="ARBA00022984"/>
    </source>
</evidence>
<reference evidence="18" key="1">
    <citation type="submission" date="2023-06" db="EMBL/GenBank/DDBJ databases">
        <title>Genomic Diversity of Vibrio spp. and Metagenomic Analysis of Pathogens in Florida Gulf Coastal Waters Following Hurricane Ian.</title>
        <authorList>
            <person name="Brumfield K.D."/>
        </authorList>
    </citation>
    <scope>NUCLEOTIDE SEQUENCE</scope>
    <source>
        <strain evidence="18">WBS2B-138</strain>
    </source>
</reference>
<dbReference type="EMBL" id="JAUHGG010000003">
    <property type="protein sequence ID" value="MDS1820796.1"/>
    <property type="molecule type" value="Genomic_DNA"/>
</dbReference>
<evidence type="ECO:0000256" key="1">
    <source>
        <dbReference type="ARBA" id="ARBA00003217"/>
    </source>
</evidence>
<dbReference type="GO" id="GO:0006508">
    <property type="term" value="P:proteolysis"/>
    <property type="evidence" value="ECO:0007669"/>
    <property type="project" value="UniProtKB-KW"/>
</dbReference>
<feature type="active site" description="Proton acceptor" evidence="13">
    <location>
        <position position="62"/>
    </location>
</feature>
<evidence type="ECO:0000313" key="18">
    <source>
        <dbReference type="EMBL" id="MDS1820796.1"/>
    </source>
</evidence>
<comment type="function">
    <text evidence="1">Removes C-terminal D-alanyl residues from sugar-peptide cell wall precursors.</text>
</comment>
<dbReference type="GO" id="GO:0008360">
    <property type="term" value="P:regulation of cell shape"/>
    <property type="evidence" value="ECO:0007669"/>
    <property type="project" value="UniProtKB-KW"/>
</dbReference>
<dbReference type="PRINTS" id="PR00725">
    <property type="entry name" value="DADACBPTASE1"/>
</dbReference>
<organism evidence="18 19">
    <name type="scientific">Vibrio parahaemolyticus</name>
    <dbReference type="NCBI Taxonomy" id="670"/>
    <lineage>
        <taxon>Bacteria</taxon>
        <taxon>Pseudomonadati</taxon>
        <taxon>Pseudomonadota</taxon>
        <taxon>Gammaproteobacteria</taxon>
        <taxon>Vibrionales</taxon>
        <taxon>Vibrionaceae</taxon>
        <taxon>Vibrio</taxon>
    </lineage>
</organism>
<evidence type="ECO:0000256" key="3">
    <source>
        <dbReference type="ARBA" id="ARBA00007164"/>
    </source>
</evidence>
<dbReference type="SUPFAM" id="SSF69189">
    <property type="entry name" value="Penicillin-binding protein associated domain"/>
    <property type="match status" value="1"/>
</dbReference>
<dbReference type="InterPro" id="IPR015956">
    <property type="entry name" value="Peniciliin-bd_prot_C_sf"/>
</dbReference>
<evidence type="ECO:0000256" key="2">
    <source>
        <dbReference type="ARBA" id="ARBA00004752"/>
    </source>
</evidence>
<evidence type="ECO:0000256" key="13">
    <source>
        <dbReference type="PIRSR" id="PIRSR618044-1"/>
    </source>
</evidence>
<evidence type="ECO:0000256" key="15">
    <source>
        <dbReference type="RuleBase" id="RU004016"/>
    </source>
</evidence>
<dbReference type="InterPro" id="IPR012338">
    <property type="entry name" value="Beta-lactam/transpept-like"/>
</dbReference>
<evidence type="ECO:0000256" key="6">
    <source>
        <dbReference type="ARBA" id="ARBA00022670"/>
    </source>
</evidence>
<dbReference type="GO" id="GO:0009252">
    <property type="term" value="P:peptidoglycan biosynthetic process"/>
    <property type="evidence" value="ECO:0007669"/>
    <property type="project" value="UniProtKB-KW"/>
</dbReference>
<evidence type="ECO:0000256" key="7">
    <source>
        <dbReference type="ARBA" id="ARBA00022729"/>
    </source>
</evidence>
<comment type="catalytic activity">
    <reaction evidence="12">
        <text>Preferential cleavage: (Ac)2-L-Lys-D-Ala-|-D-Ala. Also transpeptidation of peptidyl-alanyl moieties that are N-acyl substituents of D-alanine.</text>
        <dbReference type="EC" id="3.4.16.4"/>
    </reaction>
</comment>
<evidence type="ECO:0000256" key="8">
    <source>
        <dbReference type="ARBA" id="ARBA00022801"/>
    </source>
</evidence>
<dbReference type="InterPro" id="IPR018044">
    <property type="entry name" value="Peptidase_S11"/>
</dbReference>
<dbReference type="AlphaFoldDB" id="A0AAW8PX24"/>
<dbReference type="InterPro" id="IPR012907">
    <property type="entry name" value="Peptidase_S11_C"/>
</dbReference>
<evidence type="ECO:0000256" key="9">
    <source>
        <dbReference type="ARBA" id="ARBA00022960"/>
    </source>
</evidence>
<evidence type="ECO:0000256" key="11">
    <source>
        <dbReference type="ARBA" id="ARBA00023316"/>
    </source>
</evidence>
<gene>
    <name evidence="18" type="ORF">QX249_09030</name>
</gene>
<dbReference type="Proteomes" id="UP001253193">
    <property type="component" value="Unassembled WGS sequence"/>
</dbReference>
<dbReference type="RefSeq" id="WP_311019573.1">
    <property type="nucleotide sequence ID" value="NZ_JAUHGG010000003.1"/>
</dbReference>
<accession>A0AAW8PX24</accession>
<sequence>MNLKKQLLTVALLTICSSSQALPLMPAPNVPAKSFKMIDISTDTVLAEKDSAKTTEIASLTKVMTAYVTFNELKNGTLNLDDEVLISKKAWRTDGSKMFIEAGKKVRVEDLVKGMIIVSGNDASVALAEHIAGSEERFVELMNNYAKAIGMTDTVFANATGLPTRAEQHSTARDLATLATRVFKDFPEYTHYFKEKEYTFNDITQPNRNKLLNESDSYSGMKTGYTARSGYSLMSSFHEDGREIITIVLNSDSVTDRFMAAKTLTNYGYRRFANVKPIEEGLPITKIPVLYGKTDSIYVYAEKDLSSTIPIGINPITEDIHLVGKLEKNGDIDPVLFAPVDKNYVVGKLTAYYKGEELGSVNLITKENVEEANPFKKIKDWVKLKIGQ</sequence>
<evidence type="ECO:0000256" key="12">
    <source>
        <dbReference type="ARBA" id="ARBA00034000"/>
    </source>
</evidence>
<evidence type="ECO:0000259" key="17">
    <source>
        <dbReference type="SMART" id="SM00936"/>
    </source>
</evidence>
<feature type="binding site" evidence="14">
    <location>
        <position position="222"/>
    </location>
    <ligand>
        <name>substrate</name>
    </ligand>
</feature>
<dbReference type="InterPro" id="IPR001967">
    <property type="entry name" value="Peptidase_S11_N"/>
</dbReference>
<dbReference type="PANTHER" id="PTHR21581:SF6">
    <property type="entry name" value="TRAFFICKING PROTEIN PARTICLE COMPLEX SUBUNIT 12"/>
    <property type="match status" value="1"/>
</dbReference>
<dbReference type="Pfam" id="PF00768">
    <property type="entry name" value="Peptidase_S11"/>
    <property type="match status" value="1"/>
</dbReference>
<dbReference type="Gene3D" id="3.40.710.10">
    <property type="entry name" value="DD-peptidase/beta-lactamase superfamily"/>
    <property type="match status" value="1"/>
</dbReference>
<feature type="active site" evidence="13">
    <location>
        <position position="119"/>
    </location>
</feature>
<keyword evidence="11" id="KW-0961">Cell wall biogenesis/degradation</keyword>
<feature type="chain" id="PRO_5043745815" description="serine-type D-Ala-D-Ala carboxypeptidase" evidence="16">
    <location>
        <begin position="22"/>
        <end position="388"/>
    </location>
</feature>
<dbReference type="GO" id="GO:0071555">
    <property type="term" value="P:cell wall organization"/>
    <property type="evidence" value="ECO:0007669"/>
    <property type="project" value="UniProtKB-KW"/>
</dbReference>
<keyword evidence="10" id="KW-0573">Peptidoglycan synthesis</keyword>
<dbReference type="SMART" id="SM00936">
    <property type="entry name" value="PBP5_C"/>
    <property type="match status" value="1"/>
</dbReference>
<protein>
    <recommendedName>
        <fullName evidence="4">serine-type D-Ala-D-Ala carboxypeptidase</fullName>
        <ecNumber evidence="4">3.4.16.4</ecNumber>
    </recommendedName>
</protein>
<dbReference type="SUPFAM" id="SSF56601">
    <property type="entry name" value="beta-lactamase/transpeptidase-like"/>
    <property type="match status" value="1"/>
</dbReference>
<keyword evidence="6" id="KW-0645">Protease</keyword>
<comment type="similarity">
    <text evidence="3 15">Belongs to the peptidase S11 family.</text>
</comment>
<dbReference type="PANTHER" id="PTHR21581">
    <property type="entry name" value="D-ALANYL-D-ALANINE CARBOXYPEPTIDASE"/>
    <property type="match status" value="1"/>
</dbReference>
<dbReference type="Pfam" id="PF07943">
    <property type="entry name" value="PBP5_C"/>
    <property type="match status" value="1"/>
</dbReference>
<comment type="caution">
    <text evidence="18">The sequence shown here is derived from an EMBL/GenBank/DDBJ whole genome shotgun (WGS) entry which is preliminary data.</text>
</comment>
<evidence type="ECO:0000256" key="5">
    <source>
        <dbReference type="ARBA" id="ARBA00022645"/>
    </source>
</evidence>
<feature type="signal peptide" evidence="16">
    <location>
        <begin position="1"/>
        <end position="21"/>
    </location>
</feature>
<keyword evidence="7 16" id="KW-0732">Signal</keyword>
<evidence type="ECO:0000313" key="19">
    <source>
        <dbReference type="Proteomes" id="UP001253193"/>
    </source>
</evidence>
<evidence type="ECO:0000256" key="4">
    <source>
        <dbReference type="ARBA" id="ARBA00012448"/>
    </source>
</evidence>
<keyword evidence="5 18" id="KW-0121">Carboxypeptidase</keyword>